<dbReference type="RefSeq" id="WP_121522090.1">
    <property type="nucleotide sequence ID" value="NZ_RCHR01000002.1"/>
</dbReference>
<protein>
    <submittedName>
        <fullName evidence="1">Uncharacterized protein</fullName>
    </submittedName>
</protein>
<dbReference type="AlphaFoldDB" id="A0A498DQT7"/>
<keyword evidence="2" id="KW-1185">Reference proteome</keyword>
<proteinExistence type="predicted"/>
<gene>
    <name evidence="1" type="ORF">D8M04_06470</name>
</gene>
<dbReference type="OrthoDB" id="2970269at2"/>
<dbReference type="Proteomes" id="UP000270219">
    <property type="component" value="Unassembled WGS sequence"/>
</dbReference>
<dbReference type="EMBL" id="RCHR01000002">
    <property type="protein sequence ID" value="RLL46839.1"/>
    <property type="molecule type" value="Genomic_DNA"/>
</dbReference>
<evidence type="ECO:0000313" key="2">
    <source>
        <dbReference type="Proteomes" id="UP000270219"/>
    </source>
</evidence>
<sequence length="146" mass="16891">MFDKSYTLQLVNKVIKEEIIPSLNSSVAKEQAIAMISVLKSVDVNSEQNLKPYIEVNELLQTELTRILDSIEKSINGISGNIQRYQIQLEQVKTIKNVKKKWEKLNNLLSEFITELYQMPENTQTFIDECRTLLRKQLDIEMSLVG</sequence>
<evidence type="ECO:0000313" key="1">
    <source>
        <dbReference type="EMBL" id="RLL46839.1"/>
    </source>
</evidence>
<name>A0A498DQT7_9BACI</name>
<comment type="caution">
    <text evidence="1">The sequence shown here is derived from an EMBL/GenBank/DDBJ whole genome shotgun (WGS) entry which is preliminary data.</text>
</comment>
<accession>A0A498DQT7</accession>
<reference evidence="1 2" key="1">
    <citation type="submission" date="2018-10" db="EMBL/GenBank/DDBJ databases">
        <title>Oceanobacillus sp. YLB-02 draft genome.</title>
        <authorList>
            <person name="Yu L."/>
        </authorList>
    </citation>
    <scope>NUCLEOTIDE SEQUENCE [LARGE SCALE GENOMIC DNA]</scope>
    <source>
        <strain evidence="1 2">YLB-02</strain>
    </source>
</reference>
<organism evidence="1 2">
    <name type="scientific">Oceanobacillus piezotolerans</name>
    <dbReference type="NCBI Taxonomy" id="2448030"/>
    <lineage>
        <taxon>Bacteria</taxon>
        <taxon>Bacillati</taxon>
        <taxon>Bacillota</taxon>
        <taxon>Bacilli</taxon>
        <taxon>Bacillales</taxon>
        <taxon>Bacillaceae</taxon>
        <taxon>Oceanobacillus</taxon>
    </lineage>
</organism>